<dbReference type="KEGG" id="vg:54998623"/>
<dbReference type="Proteomes" id="UP000258385">
    <property type="component" value="Segment"/>
</dbReference>
<gene>
    <name evidence="1" type="primary">43</name>
    <name evidence="1" type="ORF">SEA_RONALDO_43</name>
</gene>
<organism evidence="1 2">
    <name type="scientific">Gordonia phage Ronaldo</name>
    <dbReference type="NCBI Taxonomy" id="2250397"/>
    <lineage>
        <taxon>Viruses</taxon>
        <taxon>Duplodnaviria</taxon>
        <taxon>Heunggongvirae</taxon>
        <taxon>Uroviricota</taxon>
        <taxon>Caudoviricetes</taxon>
        <taxon>Ronaldovirus</taxon>
        <taxon>Ronaldovirus ronaldo</taxon>
    </lineage>
</organism>
<keyword evidence="2" id="KW-1185">Reference proteome</keyword>
<name>A0A346FCZ1_9CAUD</name>
<sequence>MALATIDDLVLVLDRELEAGEIQKATGYLEIASALVEGYCQTTFTSPVPRPVALATAMIAARRFEYPAAATNLGGEVEKSQYVMGPFQGGFTYAGKGSKWYVGAAEKIMLDPYAAQSFQSVVLGSERGFYEWEEDES</sequence>
<dbReference type="EMBL" id="MH479925">
    <property type="protein sequence ID" value="AXN53605.1"/>
    <property type="molecule type" value="Genomic_DNA"/>
</dbReference>
<dbReference type="GeneID" id="54998623"/>
<reference evidence="1 2" key="1">
    <citation type="submission" date="2018-06" db="EMBL/GenBank/DDBJ databases">
        <authorList>
            <person name="DeCurzio J.M."/>
            <person name="Delesalle V.A."/>
            <person name="Garlena R.A."/>
            <person name="Russell D.A."/>
            <person name="Pope W.H."/>
            <person name="Jacobs-Sera D."/>
            <person name="Hatfull G.F."/>
        </authorList>
    </citation>
    <scope>NUCLEOTIDE SEQUENCE [LARGE SCALE GENOMIC DNA]</scope>
</reference>
<dbReference type="RefSeq" id="YP_009807739.1">
    <property type="nucleotide sequence ID" value="NC_048028.1"/>
</dbReference>
<evidence type="ECO:0000313" key="1">
    <source>
        <dbReference type="EMBL" id="AXN53605.1"/>
    </source>
</evidence>
<proteinExistence type="predicted"/>
<evidence type="ECO:0000313" key="2">
    <source>
        <dbReference type="Proteomes" id="UP000258385"/>
    </source>
</evidence>
<protein>
    <submittedName>
        <fullName evidence="1">Head-to-tail adaptor</fullName>
    </submittedName>
</protein>
<accession>A0A346FCZ1</accession>